<gene>
    <name evidence="5" type="ORF">F3Y22_tig00112319pilonHSYRG00164</name>
</gene>
<accession>A0A6A2YBK4</accession>
<dbReference type="PANTHER" id="PTHR46929">
    <property type="entry name" value="EXPRESSED PROTEIN"/>
    <property type="match status" value="1"/>
</dbReference>
<evidence type="ECO:0000259" key="4">
    <source>
        <dbReference type="Pfam" id="PF13359"/>
    </source>
</evidence>
<evidence type="ECO:0000259" key="3">
    <source>
        <dbReference type="Pfam" id="PF12776"/>
    </source>
</evidence>
<evidence type="ECO:0000256" key="2">
    <source>
        <dbReference type="ARBA" id="ARBA00022723"/>
    </source>
</evidence>
<organism evidence="5 6">
    <name type="scientific">Hibiscus syriacus</name>
    <name type="common">Rose of Sharon</name>
    <dbReference type="NCBI Taxonomy" id="106335"/>
    <lineage>
        <taxon>Eukaryota</taxon>
        <taxon>Viridiplantae</taxon>
        <taxon>Streptophyta</taxon>
        <taxon>Embryophyta</taxon>
        <taxon>Tracheophyta</taxon>
        <taxon>Spermatophyta</taxon>
        <taxon>Magnoliopsida</taxon>
        <taxon>eudicotyledons</taxon>
        <taxon>Gunneridae</taxon>
        <taxon>Pentapetalae</taxon>
        <taxon>rosids</taxon>
        <taxon>malvids</taxon>
        <taxon>Malvales</taxon>
        <taxon>Malvaceae</taxon>
        <taxon>Malvoideae</taxon>
        <taxon>Hibiscus</taxon>
    </lineage>
</organism>
<evidence type="ECO:0000313" key="6">
    <source>
        <dbReference type="Proteomes" id="UP000436088"/>
    </source>
</evidence>
<comment type="cofactor">
    <cofactor evidence="1">
        <name>a divalent metal cation</name>
        <dbReference type="ChEBI" id="CHEBI:60240"/>
    </cofactor>
</comment>
<keyword evidence="2" id="KW-0479">Metal-binding</keyword>
<keyword evidence="6" id="KW-1185">Reference proteome</keyword>
<protein>
    <recommendedName>
        <fullName evidence="7">DDE Tnp4 domain-containing protein</fullName>
    </recommendedName>
</protein>
<name>A0A6A2YBK4_HIBSY</name>
<reference evidence="5" key="1">
    <citation type="submission" date="2019-09" db="EMBL/GenBank/DDBJ databases">
        <title>Draft genome information of white flower Hibiscus syriacus.</title>
        <authorList>
            <person name="Kim Y.-M."/>
        </authorList>
    </citation>
    <scope>NUCLEOTIDE SEQUENCE [LARGE SCALE GENOMIC DNA]</scope>
    <source>
        <strain evidence="5">YM2019G1</strain>
    </source>
</reference>
<dbReference type="Pfam" id="PF13359">
    <property type="entry name" value="DDE_Tnp_4"/>
    <property type="match status" value="1"/>
</dbReference>
<evidence type="ECO:0000256" key="1">
    <source>
        <dbReference type="ARBA" id="ARBA00001968"/>
    </source>
</evidence>
<dbReference type="PANTHER" id="PTHR46929:SF23">
    <property type="entry name" value="L10-INTERACTING MYB DOMAIN-CONTAINING PROTEIN-LIKE"/>
    <property type="match status" value="1"/>
</dbReference>
<evidence type="ECO:0000313" key="5">
    <source>
        <dbReference type="EMBL" id="KAE8668464.1"/>
    </source>
</evidence>
<proteinExistence type="predicted"/>
<dbReference type="Proteomes" id="UP000436088">
    <property type="component" value="Unassembled WGS sequence"/>
</dbReference>
<feature type="domain" description="DDE Tnp4" evidence="4">
    <location>
        <begin position="36"/>
        <end position="195"/>
    </location>
</feature>
<comment type="caution">
    <text evidence="5">The sequence shown here is derived from an EMBL/GenBank/DDBJ whole genome shotgun (WGS) entry which is preliminary data.</text>
</comment>
<dbReference type="Pfam" id="PF12776">
    <property type="entry name" value="Myb_DNA-bind_3"/>
    <property type="match status" value="1"/>
</dbReference>
<evidence type="ECO:0008006" key="7">
    <source>
        <dbReference type="Google" id="ProtNLM"/>
    </source>
</evidence>
<feature type="domain" description="Myb/SANT-like" evidence="3">
    <location>
        <begin position="246"/>
        <end position="333"/>
    </location>
</feature>
<dbReference type="GO" id="GO:0046872">
    <property type="term" value="F:metal ion binding"/>
    <property type="evidence" value="ECO:0007669"/>
    <property type="project" value="UniProtKB-KW"/>
</dbReference>
<dbReference type="InterPro" id="IPR027806">
    <property type="entry name" value="HARBI1_dom"/>
</dbReference>
<sequence length="506" mass="58108">MKLYKLAIRLPDESTPPEIINNSRFYPYFKDCVGALDGTHIRASVPPNIQGRFRSRKGGTTQNVLAAIKFDLKFLYVLAGWEGSAHDSRILTDALTRPRGFSIPEGKYYLADAGYGIRNGIISPYRGVRYHLKEFSNHRPENAKELFNLRHSSLRTTVERVFGILKKRFRVLDAEPFWDFQTQIDIVLACTIIHNHIMGVDPNDIINEGMYEEPEPYSITSMLTQREEREEAREWASKRDEIAEAMWTKPMERHFLEILAEEAQKGNKPSNTFKSVSIKRVATSISEKFGVQCDAKHVENHLRTVKNTWKTICTIRENSGLGWDDNMKMITCDGVTYDAIVTAHPKYGQFLNKKIDSYDEMALVVGQDMATGSFARTFANIDLDDINEGSIPLNFDTQHVDEEIANISSSGTSKRKRKNVQENVEHDHIQFVGEKLGEIAETLKKFTEDRTPYLYEEVMSMEKEGFGDDFLCEVFDFLAKNELEAKAFLAKKTKHRKIWLQKFTQD</sequence>
<dbReference type="EMBL" id="VEPZ02001550">
    <property type="protein sequence ID" value="KAE8668464.1"/>
    <property type="molecule type" value="Genomic_DNA"/>
</dbReference>
<dbReference type="AlphaFoldDB" id="A0A6A2YBK4"/>
<dbReference type="InterPro" id="IPR024752">
    <property type="entry name" value="Myb/SANT-like_dom"/>
</dbReference>